<dbReference type="Proteomes" id="UP000001811">
    <property type="component" value="Chromosome 17"/>
</dbReference>
<dbReference type="GeneTree" id="ENSGT01150000290511"/>
<dbReference type="AlphaFoldDB" id="A0A5F9CME0"/>
<dbReference type="EMBL" id="AAGW02025065">
    <property type="status" value="NOT_ANNOTATED_CDS"/>
    <property type="molecule type" value="Genomic_DNA"/>
</dbReference>
<organism evidence="1 2">
    <name type="scientific">Oryctolagus cuniculus</name>
    <name type="common">Rabbit</name>
    <dbReference type="NCBI Taxonomy" id="9986"/>
    <lineage>
        <taxon>Eukaryota</taxon>
        <taxon>Metazoa</taxon>
        <taxon>Chordata</taxon>
        <taxon>Craniata</taxon>
        <taxon>Vertebrata</taxon>
        <taxon>Euteleostomi</taxon>
        <taxon>Mammalia</taxon>
        <taxon>Eutheria</taxon>
        <taxon>Euarchontoglires</taxon>
        <taxon>Glires</taxon>
        <taxon>Lagomorpha</taxon>
        <taxon>Leporidae</taxon>
        <taxon>Oryctolagus</taxon>
    </lineage>
</organism>
<reference evidence="1" key="2">
    <citation type="submission" date="2025-08" db="UniProtKB">
        <authorList>
            <consortium name="Ensembl"/>
        </authorList>
    </citation>
    <scope>IDENTIFICATION</scope>
    <source>
        <strain evidence="1">Thorbecke</strain>
    </source>
</reference>
<sequence>GAVEWTAWTNLSTAQKTVLGLGIPASATIAFILCHRYRETAETDRCSD</sequence>
<evidence type="ECO:0000313" key="1">
    <source>
        <dbReference type="Ensembl" id="ENSOCUP00000034675.1"/>
    </source>
</evidence>
<dbReference type="InParanoid" id="A0A5F9CME0"/>
<keyword evidence="2" id="KW-1185">Reference proteome</keyword>
<reference evidence="1 2" key="1">
    <citation type="journal article" date="2011" name="Nature">
        <title>A high-resolution map of human evolutionary constraint using 29 mammals.</title>
        <authorList>
            <person name="Lindblad-Toh K."/>
            <person name="Garber M."/>
            <person name="Zuk O."/>
            <person name="Lin M.F."/>
            <person name="Parker B.J."/>
            <person name="Washietl S."/>
            <person name="Kheradpour P."/>
            <person name="Ernst J."/>
            <person name="Jordan G."/>
            <person name="Mauceli E."/>
            <person name="Ward L.D."/>
            <person name="Lowe C.B."/>
            <person name="Holloway A.K."/>
            <person name="Clamp M."/>
            <person name="Gnerre S."/>
            <person name="Alfoldi J."/>
            <person name="Beal K."/>
            <person name="Chang J."/>
            <person name="Clawson H."/>
            <person name="Cuff J."/>
            <person name="Di Palma F."/>
            <person name="Fitzgerald S."/>
            <person name="Flicek P."/>
            <person name="Guttman M."/>
            <person name="Hubisz M.J."/>
            <person name="Jaffe D.B."/>
            <person name="Jungreis I."/>
            <person name="Kent W.J."/>
            <person name="Kostka D."/>
            <person name="Lara M."/>
            <person name="Martins A.L."/>
            <person name="Massingham T."/>
            <person name="Moltke I."/>
            <person name="Raney B.J."/>
            <person name="Rasmussen M.D."/>
            <person name="Robinson J."/>
            <person name="Stark A."/>
            <person name="Vilella A.J."/>
            <person name="Wen J."/>
            <person name="Xie X."/>
            <person name="Zody M.C."/>
            <person name="Baldwin J."/>
            <person name="Bloom T."/>
            <person name="Chin C.W."/>
            <person name="Heiman D."/>
            <person name="Nicol R."/>
            <person name="Nusbaum C."/>
            <person name="Young S."/>
            <person name="Wilkinson J."/>
            <person name="Worley K.C."/>
            <person name="Kovar C.L."/>
            <person name="Muzny D.M."/>
            <person name="Gibbs R.A."/>
            <person name="Cree A."/>
            <person name="Dihn H.H."/>
            <person name="Fowler G."/>
            <person name="Jhangiani S."/>
            <person name="Joshi V."/>
            <person name="Lee S."/>
            <person name="Lewis L.R."/>
            <person name="Nazareth L.V."/>
            <person name="Okwuonu G."/>
            <person name="Santibanez J."/>
            <person name="Warren W.C."/>
            <person name="Mardis E.R."/>
            <person name="Weinstock G.M."/>
            <person name="Wilson R.K."/>
            <person name="Delehaunty K."/>
            <person name="Dooling D."/>
            <person name="Fronik C."/>
            <person name="Fulton L."/>
            <person name="Fulton B."/>
            <person name="Graves T."/>
            <person name="Minx P."/>
            <person name="Sodergren E."/>
            <person name="Birney E."/>
            <person name="Margulies E.H."/>
            <person name="Herrero J."/>
            <person name="Green E.D."/>
            <person name="Haussler D."/>
            <person name="Siepel A."/>
            <person name="Goldman N."/>
            <person name="Pollard K.S."/>
            <person name="Pedersen J.S."/>
            <person name="Lander E.S."/>
            <person name="Kellis M."/>
        </authorList>
    </citation>
    <scope>NUCLEOTIDE SEQUENCE [LARGE SCALE GENOMIC DNA]</scope>
    <source>
        <strain evidence="1 2">Thorbecke inbred</strain>
    </source>
</reference>
<protein>
    <submittedName>
        <fullName evidence="1">Uncharacterized protein</fullName>
    </submittedName>
</protein>
<evidence type="ECO:0000313" key="2">
    <source>
        <dbReference type="Proteomes" id="UP000001811"/>
    </source>
</evidence>
<reference evidence="1" key="3">
    <citation type="submission" date="2025-09" db="UniProtKB">
        <authorList>
            <consortium name="Ensembl"/>
        </authorList>
    </citation>
    <scope>IDENTIFICATION</scope>
    <source>
        <strain evidence="1">Thorbecke</strain>
    </source>
</reference>
<name>A0A5F9CME0_RABIT</name>
<dbReference type="STRING" id="9986.ENSOCUP00000034675"/>
<proteinExistence type="predicted"/>
<dbReference type="Ensembl" id="ENSOCUT00000058769.1">
    <property type="protein sequence ID" value="ENSOCUP00000034675.1"/>
    <property type="gene ID" value="ENSOCUG00000030711.1"/>
</dbReference>
<accession>A0A5F9CME0</accession>